<feature type="domain" description="RRM" evidence="16">
    <location>
        <begin position="539"/>
        <end position="618"/>
    </location>
</feature>
<keyword evidence="4" id="KW-0677">Repeat</keyword>
<feature type="modified residue" description="Phosphotyrosine; by PKDCC" evidence="12">
    <location>
        <position position="367"/>
    </location>
</feature>
<comment type="similarity">
    <text evidence="1">Belongs to the peptidase M10A family.</text>
</comment>
<dbReference type="SMART" id="SM00360">
    <property type="entry name" value="RRM"/>
    <property type="match status" value="3"/>
</dbReference>
<evidence type="ECO:0000256" key="3">
    <source>
        <dbReference type="ARBA" id="ARBA00022723"/>
    </source>
</evidence>
<dbReference type="InterPro" id="IPR012677">
    <property type="entry name" value="Nucleotide-bd_a/b_plait_sf"/>
</dbReference>
<feature type="compositionally biased region" description="Low complexity" evidence="15">
    <location>
        <begin position="161"/>
        <end position="172"/>
    </location>
</feature>
<organism evidence="17 18">
    <name type="scientific">Eumeta variegata</name>
    <name type="common">Bagworm moth</name>
    <name type="synonym">Eumeta japonica</name>
    <dbReference type="NCBI Taxonomy" id="151549"/>
    <lineage>
        <taxon>Eukaryota</taxon>
        <taxon>Metazoa</taxon>
        <taxon>Ecdysozoa</taxon>
        <taxon>Arthropoda</taxon>
        <taxon>Hexapoda</taxon>
        <taxon>Insecta</taxon>
        <taxon>Pterygota</taxon>
        <taxon>Neoptera</taxon>
        <taxon>Endopterygota</taxon>
        <taxon>Lepidoptera</taxon>
        <taxon>Glossata</taxon>
        <taxon>Ditrysia</taxon>
        <taxon>Tineoidea</taxon>
        <taxon>Psychidae</taxon>
        <taxon>Oiketicinae</taxon>
        <taxon>Eumeta</taxon>
    </lineage>
</organism>
<sequence>MVIAISLSKANRRRGEVQMHHTRDAYAKQNPWIMSLRPRTGATTQSPFVRVSYKLKLRAGSELKAGRRSESRARTGSAVDAKCQISTSLFAVAAHEFGHSLGLSHSSVKGALMYPWYQGIKPNFVLPEDDRNGIQQMYGYKEKQLWARIPIYGPVEPPPTTTTSTTTTTTTRRPYHHHNHHNHHQDWPYRPTYTSRPPYRYPNRPHTPDRRYYNTPEEPPRRANPNPRPTPETTPRPTYYPRYPTSKPDYPIYRPNNPKHDYPKKPYYPKKTTPRPTPAPPSDKPDTCDTSYDAVSLIREELFIFKTEIGARGRYDGYPIEISRMWSGLPKDLTHVDAVYERPDKKIAFFIGKELYLFDSQYLMRGYPKPLVELGLPETLEKIDAAMVWGHNGKTYFYSGNMYWKFDEDEGRVELDYPRDMSMWKGVGYNIDSVFQWKDGKTYFFKGKGYWKFNDLQMRVEHERQMPSAPFWMGCSTERAGRRAPFRALPTLRSPSSQHMHLANIYAILYSLSKNKDSSGIELGAGSLITLLIYIRDEIICYMSTMRAEPQATVEQLKEVFVQKGEVTDVQLKYTKDGKFRNFGFVGYKTEEEATNAKEYFDGSCINSMKISVEICANLGDAKKPRAWSKYAPDSTAYKTMNKSSVENQENEKNNSKKKRLNKNDKIKELLEKHKNDPLFNEFIEAHVNEKTAWIKETLDKIKTNENDNSIEEDKTETQSHTEITQQIEPKKDTCKVANKKISDLEYMKILMKKTTSENSENDTGDQRRIRNRPLFHIKISGLPFKCKKKDIKEFFRPLVPFSIRLPLGKEKKIAGFCFVGFRTEEELKKALFKDKLFMGKHRIHIHKHEDKNKSETIKQEEIIKREKQQKDNDEESIGESGSIFIRNLPYVVTEDEVTRLFEKYGPIAEINMPIDKILRQPKGFATVTFMMPEHAVKAYTELDGTIFCGRMLHLLPAKAEKDKDDDNDANPQPIYDTNGNQNFVADTFSRIETTSCPTTIDYEQIASEPRKSFCHTKTTAAR</sequence>
<dbReference type="PRINTS" id="PR00138">
    <property type="entry name" value="MATRIXIN"/>
</dbReference>
<feature type="active site" evidence="10">
    <location>
        <position position="96"/>
    </location>
</feature>
<comment type="cofactor">
    <cofactor evidence="11">
        <name>Ca(2+)</name>
        <dbReference type="ChEBI" id="CHEBI:29108"/>
    </cofactor>
    <text evidence="11">Can bind about 5 Ca(2+) ions per subunit.</text>
</comment>
<evidence type="ECO:0000256" key="4">
    <source>
        <dbReference type="ARBA" id="ARBA00022737"/>
    </source>
</evidence>
<dbReference type="EMBL" id="BGZK01001037">
    <property type="protein sequence ID" value="GBP69325.1"/>
    <property type="molecule type" value="Genomic_DNA"/>
</dbReference>
<feature type="compositionally biased region" description="Low complexity" evidence="15">
    <location>
        <begin position="188"/>
        <end position="204"/>
    </location>
</feature>
<dbReference type="InterPro" id="IPR001818">
    <property type="entry name" value="Pept_M10_metallopeptidase"/>
</dbReference>
<evidence type="ECO:0000256" key="5">
    <source>
        <dbReference type="ARBA" id="ARBA00022801"/>
    </source>
</evidence>
<feature type="binding site" evidence="11">
    <location>
        <position position="105"/>
    </location>
    <ligand>
        <name>Zn(2+)</name>
        <dbReference type="ChEBI" id="CHEBI:29105"/>
        <label>2</label>
        <note>catalytic</note>
    </ligand>
</feature>
<feature type="binding site" evidence="11">
    <location>
        <position position="293"/>
    </location>
    <ligand>
        <name>Ca(2+)</name>
        <dbReference type="ChEBI" id="CHEBI:29108"/>
        <label>4</label>
    </ligand>
</feature>
<dbReference type="PANTHER" id="PTHR10201:SF308">
    <property type="entry name" value="MATRIX METALLOPROTEINASE 2"/>
    <property type="match status" value="1"/>
</dbReference>
<comment type="cofactor">
    <cofactor evidence="11">
        <name>Zn(2+)</name>
        <dbReference type="ChEBI" id="CHEBI:29105"/>
    </cofactor>
    <text evidence="11">Binds 2 Zn(2+) ions per subunit.</text>
</comment>
<keyword evidence="8" id="KW-0482">Metalloprotease</keyword>
<dbReference type="GO" id="GO:0031012">
    <property type="term" value="C:extracellular matrix"/>
    <property type="evidence" value="ECO:0007669"/>
    <property type="project" value="InterPro"/>
</dbReference>
<feature type="region of interest" description="Disordered" evidence="15">
    <location>
        <begin position="639"/>
        <end position="663"/>
    </location>
</feature>
<evidence type="ECO:0000256" key="1">
    <source>
        <dbReference type="ARBA" id="ARBA00010370"/>
    </source>
</evidence>
<evidence type="ECO:0000256" key="6">
    <source>
        <dbReference type="ARBA" id="ARBA00022833"/>
    </source>
</evidence>
<evidence type="ECO:0000256" key="7">
    <source>
        <dbReference type="ARBA" id="ARBA00022884"/>
    </source>
</evidence>
<dbReference type="Pfam" id="PF00045">
    <property type="entry name" value="Hemopexin"/>
    <property type="match status" value="3"/>
</dbReference>
<feature type="region of interest" description="Disordered" evidence="15">
    <location>
        <begin position="706"/>
        <end position="730"/>
    </location>
</feature>
<dbReference type="InterPro" id="IPR024079">
    <property type="entry name" value="MetalloPept_cat_dom_sf"/>
</dbReference>
<evidence type="ECO:0000313" key="18">
    <source>
        <dbReference type="Proteomes" id="UP000299102"/>
    </source>
</evidence>
<dbReference type="InterPro" id="IPR018487">
    <property type="entry name" value="Hemopexin-like_repeat"/>
</dbReference>
<dbReference type="PROSITE" id="PS51642">
    <property type="entry name" value="HEMOPEXIN_2"/>
    <property type="match status" value="3"/>
</dbReference>
<evidence type="ECO:0000256" key="15">
    <source>
        <dbReference type="SAM" id="MobiDB-lite"/>
    </source>
</evidence>
<reference evidence="17 18" key="1">
    <citation type="journal article" date="2019" name="Commun. Biol.">
        <title>The bagworm genome reveals a unique fibroin gene that provides high tensile strength.</title>
        <authorList>
            <person name="Kono N."/>
            <person name="Nakamura H."/>
            <person name="Ohtoshi R."/>
            <person name="Tomita M."/>
            <person name="Numata K."/>
            <person name="Arakawa K."/>
        </authorList>
    </citation>
    <scope>NUCLEOTIDE SEQUENCE [LARGE SCALE GENOMIC DNA]</scope>
</reference>
<dbReference type="OrthoDB" id="439639at2759"/>
<feature type="compositionally biased region" description="Basic residues" evidence="15">
    <location>
        <begin position="173"/>
        <end position="183"/>
    </location>
</feature>
<feature type="repeat" description="Hemopexin" evidence="14">
    <location>
        <begin position="428"/>
        <end position="475"/>
    </location>
</feature>
<feature type="binding site" evidence="11">
    <location>
        <position position="432"/>
    </location>
    <ligand>
        <name>Ca(2+)</name>
        <dbReference type="ChEBI" id="CHEBI:29108"/>
        <label>4</label>
    </ligand>
</feature>
<feature type="repeat" description="Hemopexin" evidence="14">
    <location>
        <begin position="380"/>
        <end position="427"/>
    </location>
</feature>
<dbReference type="GO" id="GO:0005615">
    <property type="term" value="C:extracellular space"/>
    <property type="evidence" value="ECO:0007669"/>
    <property type="project" value="TreeGrafter"/>
</dbReference>
<dbReference type="GO" id="GO:0006508">
    <property type="term" value="P:proteolysis"/>
    <property type="evidence" value="ECO:0007669"/>
    <property type="project" value="UniProtKB-KW"/>
</dbReference>
<protein>
    <submittedName>
        <fullName evidence="17">Matrix metalloproteinase-2</fullName>
    </submittedName>
</protein>
<evidence type="ECO:0000256" key="8">
    <source>
        <dbReference type="ARBA" id="ARBA00023049"/>
    </source>
</evidence>
<dbReference type="PANTHER" id="PTHR10201">
    <property type="entry name" value="MATRIX METALLOPROTEINASE"/>
    <property type="match status" value="1"/>
</dbReference>
<keyword evidence="5" id="KW-0378">Hydrolase</keyword>
<name>A0A4C1Y4K9_EUMVA</name>
<keyword evidence="11" id="KW-0106">Calcium</keyword>
<feature type="compositionally biased region" description="Low complexity" evidence="15">
    <location>
        <begin position="235"/>
        <end position="245"/>
    </location>
</feature>
<dbReference type="Proteomes" id="UP000299102">
    <property type="component" value="Unassembled WGS sequence"/>
</dbReference>
<feature type="region of interest" description="Disordered" evidence="15">
    <location>
        <begin position="960"/>
        <end position="980"/>
    </location>
</feature>
<dbReference type="Gene3D" id="3.30.70.330">
    <property type="match status" value="3"/>
</dbReference>
<evidence type="ECO:0000256" key="14">
    <source>
        <dbReference type="PROSITE-ProRule" id="PRU01011"/>
    </source>
</evidence>
<evidence type="ECO:0000313" key="17">
    <source>
        <dbReference type="EMBL" id="GBP69325.1"/>
    </source>
</evidence>
<dbReference type="InterPro" id="IPR021190">
    <property type="entry name" value="Pept_M10A"/>
</dbReference>
<dbReference type="CDD" id="cd00094">
    <property type="entry name" value="HX"/>
    <property type="match status" value="1"/>
</dbReference>
<dbReference type="GO" id="GO:0003723">
    <property type="term" value="F:RNA binding"/>
    <property type="evidence" value="ECO:0007669"/>
    <property type="project" value="UniProtKB-UniRule"/>
</dbReference>
<keyword evidence="3 11" id="KW-0479">Metal-binding</keyword>
<dbReference type="InterPro" id="IPR036375">
    <property type="entry name" value="Hemopexin-like_dom_sf"/>
</dbReference>
<evidence type="ECO:0000256" key="13">
    <source>
        <dbReference type="PROSITE-ProRule" id="PRU00176"/>
    </source>
</evidence>
<dbReference type="GO" id="GO:0030574">
    <property type="term" value="P:collagen catabolic process"/>
    <property type="evidence" value="ECO:0007669"/>
    <property type="project" value="TreeGrafter"/>
</dbReference>
<dbReference type="GO" id="GO:0030198">
    <property type="term" value="P:extracellular matrix organization"/>
    <property type="evidence" value="ECO:0007669"/>
    <property type="project" value="TreeGrafter"/>
</dbReference>
<dbReference type="SMART" id="SM00120">
    <property type="entry name" value="HX"/>
    <property type="match status" value="3"/>
</dbReference>
<dbReference type="AlphaFoldDB" id="A0A4C1Y4K9"/>
<feature type="region of interest" description="Disordered" evidence="15">
    <location>
        <begin position="151"/>
        <end position="288"/>
    </location>
</feature>
<dbReference type="STRING" id="151549.A0A4C1Y4K9"/>
<gene>
    <name evidence="17" type="primary">Mmp2</name>
    <name evidence="17" type="ORF">EVAR_49612_1</name>
</gene>
<evidence type="ECO:0000256" key="11">
    <source>
        <dbReference type="PIRSR" id="PIRSR621190-2"/>
    </source>
</evidence>
<dbReference type="GO" id="GO:0008270">
    <property type="term" value="F:zinc ion binding"/>
    <property type="evidence" value="ECO:0007669"/>
    <property type="project" value="InterPro"/>
</dbReference>
<evidence type="ECO:0000256" key="10">
    <source>
        <dbReference type="PIRSR" id="PIRSR621190-1"/>
    </source>
</evidence>
<feature type="repeat" description="Hemopexin" evidence="14">
    <location>
        <begin position="333"/>
        <end position="378"/>
    </location>
</feature>
<proteinExistence type="inferred from homology"/>
<evidence type="ECO:0000256" key="12">
    <source>
        <dbReference type="PIRSR" id="PIRSR621190-4"/>
    </source>
</evidence>
<dbReference type="InterPro" id="IPR006026">
    <property type="entry name" value="Peptidase_Metallo"/>
</dbReference>
<feature type="binding site" evidence="11">
    <location>
        <position position="113"/>
    </location>
    <ligand>
        <name>Zn(2+)</name>
        <dbReference type="ChEBI" id="CHEBI:29105"/>
        <label>2</label>
        <note>catalytic</note>
    </ligand>
</feature>
<feature type="binding site" evidence="11">
    <location>
        <position position="95"/>
    </location>
    <ligand>
        <name>Zn(2+)</name>
        <dbReference type="ChEBI" id="CHEBI:29105"/>
        <label>2</label>
        <note>catalytic</note>
    </ligand>
</feature>
<feature type="binding site" evidence="11">
    <location>
        <position position="99"/>
    </location>
    <ligand>
        <name>Zn(2+)</name>
        <dbReference type="ChEBI" id="CHEBI:29105"/>
        <label>2</label>
        <note>catalytic</note>
    </ligand>
</feature>
<comment type="caution">
    <text evidence="17">The sequence shown here is derived from an EMBL/GenBank/DDBJ whole genome shotgun (WGS) entry which is preliminary data.</text>
</comment>
<dbReference type="SUPFAM" id="SSF50923">
    <property type="entry name" value="Hemopexin-like domain"/>
    <property type="match status" value="1"/>
</dbReference>
<dbReference type="InterPro" id="IPR000504">
    <property type="entry name" value="RRM_dom"/>
</dbReference>
<dbReference type="InterPro" id="IPR000585">
    <property type="entry name" value="Hemopexin-like_dom"/>
</dbReference>
<dbReference type="InterPro" id="IPR035979">
    <property type="entry name" value="RBD_domain_sf"/>
</dbReference>
<accession>A0A4C1Y4K9</accession>
<dbReference type="PROSITE" id="PS50102">
    <property type="entry name" value="RRM"/>
    <property type="match status" value="3"/>
</dbReference>
<keyword evidence="7 13" id="KW-0694">RNA-binding</keyword>
<evidence type="ECO:0000256" key="2">
    <source>
        <dbReference type="ARBA" id="ARBA00022670"/>
    </source>
</evidence>
<feature type="binding site" evidence="11">
    <location>
        <position position="434"/>
    </location>
    <ligand>
        <name>Ca(2+)</name>
        <dbReference type="ChEBI" id="CHEBI:29108"/>
        <label>5</label>
    </ligand>
</feature>
<feature type="domain" description="RRM" evidence="16">
    <location>
        <begin position="776"/>
        <end position="851"/>
    </location>
</feature>
<dbReference type="Pfam" id="PF00076">
    <property type="entry name" value="RRM_1"/>
    <property type="match status" value="3"/>
</dbReference>
<feature type="binding site" evidence="11">
    <location>
        <position position="386"/>
    </location>
    <ligand>
        <name>Ca(2+)</name>
        <dbReference type="ChEBI" id="CHEBI:29108"/>
        <label>5</label>
    </ligand>
</feature>
<dbReference type="SUPFAM" id="SSF55486">
    <property type="entry name" value="Metalloproteases ('zincins'), catalytic domain"/>
    <property type="match status" value="1"/>
</dbReference>
<dbReference type="Gene3D" id="3.40.390.10">
    <property type="entry name" value="Collagenase (Catalytic Domain)"/>
    <property type="match status" value="1"/>
</dbReference>
<dbReference type="SUPFAM" id="SSF54928">
    <property type="entry name" value="RNA-binding domain, RBD"/>
    <property type="match status" value="3"/>
</dbReference>
<keyword evidence="18" id="KW-1185">Reference proteome</keyword>
<dbReference type="FunFam" id="2.110.10.10:FF:000018">
    <property type="entry name" value="Matrix metallopeptidase 25b"/>
    <property type="match status" value="1"/>
</dbReference>
<evidence type="ECO:0000256" key="9">
    <source>
        <dbReference type="ARBA" id="ARBA00023145"/>
    </source>
</evidence>
<keyword evidence="2" id="KW-0645">Protease</keyword>
<evidence type="ECO:0000259" key="16">
    <source>
        <dbReference type="PROSITE" id="PS50102"/>
    </source>
</evidence>
<feature type="binding site" evidence="11">
    <location>
        <position position="337"/>
    </location>
    <ligand>
        <name>Ca(2+)</name>
        <dbReference type="ChEBI" id="CHEBI:29108"/>
        <label>4</label>
    </ligand>
</feature>
<feature type="domain" description="RRM" evidence="16">
    <location>
        <begin position="882"/>
        <end position="960"/>
    </location>
</feature>
<feature type="compositionally biased region" description="Basic and acidic residues" evidence="15">
    <location>
        <begin position="706"/>
        <end position="720"/>
    </location>
</feature>
<dbReference type="SMART" id="SM00235">
    <property type="entry name" value="ZnMc"/>
    <property type="match status" value="1"/>
</dbReference>
<keyword evidence="6 11" id="KW-0862">Zinc</keyword>
<dbReference type="Pfam" id="PF00413">
    <property type="entry name" value="Peptidase_M10"/>
    <property type="match status" value="1"/>
</dbReference>
<keyword evidence="9" id="KW-0865">Zymogen</keyword>
<dbReference type="GO" id="GO:0004222">
    <property type="term" value="F:metalloendopeptidase activity"/>
    <property type="evidence" value="ECO:0007669"/>
    <property type="project" value="InterPro"/>
</dbReference>
<dbReference type="Gene3D" id="2.110.10.10">
    <property type="entry name" value="Hemopexin-like domain"/>
    <property type="match status" value="1"/>
</dbReference>